<accession>B3PC84</accession>
<gene>
    <name evidence="1" type="ordered locus">CJA_2898</name>
</gene>
<reference evidence="1 2" key="1">
    <citation type="journal article" date="2008" name="J. Bacteriol.">
        <title>Insights into plant cell wall degradation from the genome sequence of the soil bacterium Cellvibrio japonicus.</title>
        <authorList>
            <person name="Deboy R.T."/>
            <person name="Mongodin E.F."/>
            <person name="Fouts D.E."/>
            <person name="Tailford L.E."/>
            <person name="Khouri H."/>
            <person name="Emerson J.B."/>
            <person name="Mohamoud Y."/>
            <person name="Watkins K."/>
            <person name="Henrissat B."/>
            <person name="Gilbert H.J."/>
            <person name="Nelson K.E."/>
        </authorList>
    </citation>
    <scope>NUCLEOTIDE SEQUENCE [LARGE SCALE GENOMIC DNA]</scope>
    <source>
        <strain evidence="1 2">Ueda107</strain>
    </source>
</reference>
<dbReference type="SUPFAM" id="SSF53254">
    <property type="entry name" value="Phosphoglycerate mutase-like"/>
    <property type="match status" value="1"/>
</dbReference>
<dbReference type="Pfam" id="PF00300">
    <property type="entry name" value="His_Phos_1"/>
    <property type="match status" value="1"/>
</dbReference>
<keyword evidence="2" id="KW-1185">Reference proteome</keyword>
<dbReference type="InterPro" id="IPR050275">
    <property type="entry name" value="PGM_Phosphatase"/>
</dbReference>
<organism evidence="1 2">
    <name type="scientific">Cellvibrio japonicus (strain Ueda107)</name>
    <name type="common">Pseudomonas fluorescens subsp. cellulosa</name>
    <dbReference type="NCBI Taxonomy" id="498211"/>
    <lineage>
        <taxon>Bacteria</taxon>
        <taxon>Pseudomonadati</taxon>
        <taxon>Pseudomonadota</taxon>
        <taxon>Gammaproteobacteria</taxon>
        <taxon>Cellvibrionales</taxon>
        <taxon>Cellvibrionaceae</taxon>
        <taxon>Cellvibrio</taxon>
    </lineage>
</organism>
<dbReference type="Proteomes" id="UP000001036">
    <property type="component" value="Chromosome"/>
</dbReference>
<sequence>MNTNIITLMRHGQVAGSAGLYGHTDIALSEQGYRTAMARLQQLHQAPPITRIISSPLVRCQQVAREFSIREQIPLQLDNDFMEMHFGHWDGMAFSDVQDWQALEAFWDKPAEAAAPGGETLAQFAGRVINAWDRLLDENHSGHQLLLCHGGVIRIVIAHLLQLDWRNAALFRQLNIDYTSHTRILLADHPHARPVIQWIGATH</sequence>
<dbReference type="STRING" id="498211.CJA_2898"/>
<dbReference type="EC" id="3.1.3.-" evidence="1"/>
<protein>
    <submittedName>
        <fullName evidence="1">Fructose-26-bisphosphatase</fullName>
        <ecNumber evidence="1">3.1.3.-</ecNumber>
    </submittedName>
</protein>
<dbReference type="KEGG" id="cja:CJA_2898"/>
<dbReference type="GO" id="GO:0016791">
    <property type="term" value="F:phosphatase activity"/>
    <property type="evidence" value="ECO:0007669"/>
    <property type="project" value="TreeGrafter"/>
</dbReference>
<dbReference type="EMBL" id="CP000934">
    <property type="protein sequence ID" value="ACE84605.1"/>
    <property type="molecule type" value="Genomic_DNA"/>
</dbReference>
<dbReference type="InterPro" id="IPR013078">
    <property type="entry name" value="His_Pase_superF_clade-1"/>
</dbReference>
<dbReference type="Gene3D" id="3.40.50.1240">
    <property type="entry name" value="Phosphoglycerate mutase-like"/>
    <property type="match status" value="1"/>
</dbReference>
<dbReference type="InterPro" id="IPR029033">
    <property type="entry name" value="His_PPase_superfam"/>
</dbReference>
<dbReference type="GO" id="GO:0005737">
    <property type="term" value="C:cytoplasm"/>
    <property type="evidence" value="ECO:0007669"/>
    <property type="project" value="TreeGrafter"/>
</dbReference>
<dbReference type="HOGENOM" id="CLU_033323_8_2_6"/>
<evidence type="ECO:0000313" key="1">
    <source>
        <dbReference type="EMBL" id="ACE84605.1"/>
    </source>
</evidence>
<dbReference type="CDD" id="cd07067">
    <property type="entry name" value="HP_PGM_like"/>
    <property type="match status" value="1"/>
</dbReference>
<keyword evidence="1" id="KW-0378">Hydrolase</keyword>
<dbReference type="SMART" id="SM00855">
    <property type="entry name" value="PGAM"/>
    <property type="match status" value="1"/>
</dbReference>
<dbReference type="PANTHER" id="PTHR48100:SF1">
    <property type="entry name" value="HISTIDINE PHOSPHATASE FAMILY PROTEIN-RELATED"/>
    <property type="match status" value="1"/>
</dbReference>
<dbReference type="PANTHER" id="PTHR48100">
    <property type="entry name" value="BROAD-SPECIFICITY PHOSPHATASE YOR283W-RELATED"/>
    <property type="match status" value="1"/>
</dbReference>
<name>B3PC84_CELJU</name>
<dbReference type="AlphaFoldDB" id="B3PC84"/>
<evidence type="ECO:0000313" key="2">
    <source>
        <dbReference type="Proteomes" id="UP000001036"/>
    </source>
</evidence>
<dbReference type="OrthoDB" id="9783269at2"/>
<dbReference type="eggNOG" id="COG0406">
    <property type="taxonomic scope" value="Bacteria"/>
</dbReference>
<dbReference type="RefSeq" id="WP_012488482.1">
    <property type="nucleotide sequence ID" value="NC_010995.1"/>
</dbReference>
<proteinExistence type="predicted"/>